<keyword evidence="3" id="KW-1185">Reference proteome</keyword>
<protein>
    <submittedName>
        <fullName evidence="4">PALP domain-containing protein</fullName>
    </submittedName>
</protein>
<dbReference type="OMA" id="VPRWIVV"/>
<dbReference type="AlphaFoldDB" id="A0A158QZ64"/>
<evidence type="ECO:0000259" key="1">
    <source>
        <dbReference type="Pfam" id="PF00291"/>
    </source>
</evidence>
<dbReference type="Gene3D" id="3.40.50.1100">
    <property type="match status" value="2"/>
</dbReference>
<proteinExistence type="predicted"/>
<dbReference type="STRING" id="27835.A0A158QZ64"/>
<dbReference type="InterPro" id="IPR036052">
    <property type="entry name" value="TrpB-like_PALP_sf"/>
</dbReference>
<evidence type="ECO:0000313" key="2">
    <source>
        <dbReference type="EMBL" id="VDL73247.1"/>
    </source>
</evidence>
<dbReference type="PANTHER" id="PTHR10314">
    <property type="entry name" value="CYSTATHIONINE BETA-SYNTHASE"/>
    <property type="match status" value="1"/>
</dbReference>
<dbReference type="Proteomes" id="UP000271162">
    <property type="component" value="Unassembled WGS sequence"/>
</dbReference>
<reference evidence="4" key="1">
    <citation type="submission" date="2016-04" db="UniProtKB">
        <authorList>
            <consortium name="WormBaseParasite"/>
        </authorList>
    </citation>
    <scope>IDENTIFICATION</scope>
</reference>
<dbReference type="WBParaSite" id="NBR_0000965701-mRNA-1">
    <property type="protein sequence ID" value="NBR_0000965701-mRNA-1"/>
    <property type="gene ID" value="NBR_0000965701"/>
</dbReference>
<accession>A0A158QZ64</accession>
<dbReference type="GO" id="GO:0019344">
    <property type="term" value="P:cysteine biosynthetic process"/>
    <property type="evidence" value="ECO:0007669"/>
    <property type="project" value="UniProtKB-ARBA"/>
</dbReference>
<dbReference type="InterPro" id="IPR050214">
    <property type="entry name" value="Cys_Synth/Cystath_Beta-Synth"/>
</dbReference>
<organism evidence="4">
    <name type="scientific">Nippostrongylus brasiliensis</name>
    <name type="common">Rat hookworm</name>
    <dbReference type="NCBI Taxonomy" id="27835"/>
    <lineage>
        <taxon>Eukaryota</taxon>
        <taxon>Metazoa</taxon>
        <taxon>Ecdysozoa</taxon>
        <taxon>Nematoda</taxon>
        <taxon>Chromadorea</taxon>
        <taxon>Rhabditida</taxon>
        <taxon>Rhabditina</taxon>
        <taxon>Rhabditomorpha</taxon>
        <taxon>Strongyloidea</taxon>
        <taxon>Heligmosomidae</taxon>
        <taxon>Nippostrongylus</taxon>
    </lineage>
</organism>
<evidence type="ECO:0000313" key="3">
    <source>
        <dbReference type="Proteomes" id="UP000271162"/>
    </source>
</evidence>
<dbReference type="EMBL" id="UYSL01020174">
    <property type="protein sequence ID" value="VDL73247.1"/>
    <property type="molecule type" value="Genomic_DNA"/>
</dbReference>
<name>A0A158QZ64_NIPBR</name>
<feature type="domain" description="Tryptophan synthase beta chain-like PALP" evidence="1">
    <location>
        <begin position="13"/>
        <end position="275"/>
    </location>
</feature>
<evidence type="ECO:0000313" key="4">
    <source>
        <dbReference type="WBParaSite" id="NBR_0000965701-mRNA-1"/>
    </source>
</evidence>
<dbReference type="InterPro" id="IPR001926">
    <property type="entry name" value="TrpB-like_PALP"/>
</dbReference>
<reference evidence="2 3" key="2">
    <citation type="submission" date="2018-11" db="EMBL/GenBank/DDBJ databases">
        <authorList>
            <consortium name="Pathogen Informatics"/>
        </authorList>
    </citation>
    <scope>NUCLEOTIDE SEQUENCE [LARGE SCALE GENOMIC DNA]</scope>
</reference>
<sequence length="357" mass="39059">MKALLGAFQYVGHKNVDIVFKNESASRSGSLKHRYAWGLLMWALIEGHVKNGTPLYEASSGNTAASLAYLCRILTIPFTAIVPDTIEDVKVKHIQEYGGNIVKVPLGESSIILLVQFDRTTFSGGDFPMESVNLMHEILAQLEADDRQTVKVPHYFVHAAGTGGTISSVGRYVKKYGIGTEIVLADTQFSVYYDYVMYDRFKNESGASLWVEPGMAGIGYGPMGMARKGETTSMDAAVIDRVIKVPDVAATAAMRILREQGASGGTSSGVNLLTSMHIAATATKSQVSRLTIATLLADPGHYYDDTYYNREWIARKFARHGGLEAYDCWYNVISESLASGEDPLFLGYERCPNGIFS</sequence>
<gene>
    <name evidence="2" type="ORF">NBR_LOCUS9658</name>
</gene>
<dbReference type="SUPFAM" id="SSF53686">
    <property type="entry name" value="Tryptophan synthase beta subunit-like PLP-dependent enzymes"/>
    <property type="match status" value="1"/>
</dbReference>
<dbReference type="Pfam" id="PF00291">
    <property type="entry name" value="PALP"/>
    <property type="match status" value="1"/>
</dbReference>